<dbReference type="Proteomes" id="UP000318571">
    <property type="component" value="Chromosome 12"/>
</dbReference>
<evidence type="ECO:0000313" key="2">
    <source>
        <dbReference type="Proteomes" id="UP000318571"/>
    </source>
</evidence>
<name>A0A553PTS9_TIGCA</name>
<accession>A0A553PTS9</accession>
<dbReference type="AlphaFoldDB" id="A0A553PTS9"/>
<dbReference type="PANTHER" id="PTHR38681:SF1">
    <property type="entry name" value="RETROVIRUS-RELATED POL POLYPROTEIN FROM TRANSPOSON 412-LIKE PROTEIN"/>
    <property type="match status" value="1"/>
</dbReference>
<gene>
    <name evidence="1" type="ORF">TCAL_14470</name>
</gene>
<evidence type="ECO:0000313" key="1">
    <source>
        <dbReference type="EMBL" id="TRY81079.1"/>
    </source>
</evidence>
<organism evidence="1 2">
    <name type="scientific">Tigriopus californicus</name>
    <name type="common">Marine copepod</name>
    <dbReference type="NCBI Taxonomy" id="6832"/>
    <lineage>
        <taxon>Eukaryota</taxon>
        <taxon>Metazoa</taxon>
        <taxon>Ecdysozoa</taxon>
        <taxon>Arthropoda</taxon>
        <taxon>Crustacea</taxon>
        <taxon>Multicrustacea</taxon>
        <taxon>Hexanauplia</taxon>
        <taxon>Copepoda</taxon>
        <taxon>Harpacticoida</taxon>
        <taxon>Harpacticidae</taxon>
        <taxon>Tigriopus</taxon>
    </lineage>
</organism>
<dbReference type="STRING" id="6832.A0A553PTS9"/>
<comment type="caution">
    <text evidence="1">The sequence shown here is derived from an EMBL/GenBank/DDBJ whole genome shotgun (WGS) entry which is preliminary data.</text>
</comment>
<keyword evidence="2" id="KW-1185">Reference proteome</keyword>
<proteinExistence type="predicted"/>
<dbReference type="EMBL" id="VCGU01000001">
    <property type="protein sequence ID" value="TRY81079.1"/>
    <property type="molecule type" value="Genomic_DNA"/>
</dbReference>
<sequence length="121" mass="14169">MPLHNFIEPKWHRRDDPGELRIALESCTHVYERIDSVKLPLQRPYSGPYMVLERHSKYFCIQQRGIPDNVSRDRLKPAFQVDSVLSPEDEALRFSSHGRPIRTPKRFQNTSTLFSKSTTCL</sequence>
<reference evidence="1 2" key="1">
    <citation type="journal article" date="2018" name="Nat. Ecol. Evol.">
        <title>Genomic signatures of mitonuclear coevolution across populations of Tigriopus californicus.</title>
        <authorList>
            <person name="Barreto F.S."/>
            <person name="Watson E.T."/>
            <person name="Lima T.G."/>
            <person name="Willett C.S."/>
            <person name="Edmands S."/>
            <person name="Li W."/>
            <person name="Burton R.S."/>
        </authorList>
    </citation>
    <scope>NUCLEOTIDE SEQUENCE [LARGE SCALE GENOMIC DNA]</scope>
    <source>
        <strain evidence="1 2">San Diego</strain>
    </source>
</reference>
<protein>
    <submittedName>
        <fullName evidence="1">Uncharacterized protein</fullName>
    </submittedName>
</protein>
<dbReference type="PANTHER" id="PTHR38681">
    <property type="entry name" value="RETROVIRUS-RELATED POL POLYPROTEIN FROM TRANSPOSON 412-LIKE PROTEIN-RELATED"/>
    <property type="match status" value="1"/>
</dbReference>